<feature type="domain" description="CAF17 C-terminal" evidence="5">
    <location>
        <begin position="171"/>
        <end position="268"/>
    </location>
</feature>
<dbReference type="GO" id="GO:0016226">
    <property type="term" value="P:iron-sulfur cluster assembly"/>
    <property type="evidence" value="ECO:0007669"/>
    <property type="project" value="TreeGrafter"/>
</dbReference>
<gene>
    <name evidence="6" type="primary">CAF17</name>
    <name evidence="6" type="ORF">CU097_006912</name>
</gene>
<dbReference type="STRING" id="86630.A0A367K874"/>
<evidence type="ECO:0000256" key="4">
    <source>
        <dbReference type="ARBA" id="ARBA00093447"/>
    </source>
</evidence>
<accession>A0A367K874</accession>
<comment type="caution">
    <text evidence="6">The sequence shown here is derived from an EMBL/GenBank/DDBJ whole genome shotgun (WGS) entry which is preliminary data.</text>
</comment>
<organism evidence="6 7">
    <name type="scientific">Rhizopus azygosporus</name>
    <name type="common">Rhizopus microsporus var. azygosporus</name>
    <dbReference type="NCBI Taxonomy" id="86630"/>
    <lineage>
        <taxon>Eukaryota</taxon>
        <taxon>Fungi</taxon>
        <taxon>Fungi incertae sedis</taxon>
        <taxon>Mucoromycota</taxon>
        <taxon>Mucoromycotina</taxon>
        <taxon>Mucoromycetes</taxon>
        <taxon>Mucorales</taxon>
        <taxon>Mucorineae</taxon>
        <taxon>Rhizopodaceae</taxon>
        <taxon>Rhizopus</taxon>
    </lineage>
</organism>
<dbReference type="SUPFAM" id="SSF103025">
    <property type="entry name" value="Folate-binding domain"/>
    <property type="match status" value="1"/>
</dbReference>
<dbReference type="Gene3D" id="3.30.1360.120">
    <property type="entry name" value="Probable tRNA modification gtpase trme, domain 1"/>
    <property type="match status" value="1"/>
</dbReference>
<dbReference type="NCBIfam" id="TIGR03317">
    <property type="entry name" value="ygfZ_signature"/>
    <property type="match status" value="1"/>
</dbReference>
<comment type="similarity">
    <text evidence="4">Belongs to the GcvT family. CAF17/IBA57 subfamily.</text>
</comment>
<dbReference type="InterPro" id="IPR017703">
    <property type="entry name" value="YgfZ/GCV_T_CS"/>
</dbReference>
<protein>
    <submittedName>
        <fullName evidence="6">Ccr4 associated factor</fullName>
    </submittedName>
</protein>
<dbReference type="InterPro" id="IPR027266">
    <property type="entry name" value="TrmE/GcvT-like"/>
</dbReference>
<keyword evidence="2" id="KW-0809">Transit peptide</keyword>
<dbReference type="PANTHER" id="PTHR22602">
    <property type="entry name" value="TRANSFERASE CAF17, MITOCHONDRIAL-RELATED"/>
    <property type="match status" value="1"/>
</dbReference>
<keyword evidence="7" id="KW-1185">Reference proteome</keyword>
<dbReference type="AlphaFoldDB" id="A0A367K874"/>
<dbReference type="Pfam" id="PF25455">
    <property type="entry name" value="Beta-barrel_CAF17_C"/>
    <property type="match status" value="1"/>
</dbReference>
<dbReference type="PANTHER" id="PTHR22602:SF0">
    <property type="entry name" value="TRANSFERASE CAF17, MITOCHONDRIAL-RELATED"/>
    <property type="match status" value="1"/>
</dbReference>
<dbReference type="EMBL" id="PJQL01000205">
    <property type="protein sequence ID" value="RCH98329.1"/>
    <property type="molecule type" value="Genomic_DNA"/>
</dbReference>
<sequence>MITNHMPKISPGGDGFFTAFLTPQGRMLYDAFIYPVNIGVNFPHPKFIVDIPTASKDMFVRHLKRYILRSKVKVRDCSDEYKLWHIWGDALNHEHRVNPTLIKKEKRLSNVGCHDPRVPGFGYRAALPADQSIHHSLHELGDFKELEIDFRKGCYIGQELTIRTYHTGIIRKRIVPVQIYRKDESTPRIQVVDRTYEYPSDALQPQKDIKLADGSSKRGVGKMCSGIHNIGLALMRLEHVQKFAQGEDVAFTVDNDVYVAPFLPEWWSENQIQ</sequence>
<keyword evidence="3" id="KW-0496">Mitochondrion</keyword>
<evidence type="ECO:0000259" key="5">
    <source>
        <dbReference type="Pfam" id="PF25455"/>
    </source>
</evidence>
<dbReference type="Gene3D" id="2.40.30.160">
    <property type="match status" value="1"/>
</dbReference>
<evidence type="ECO:0000256" key="1">
    <source>
        <dbReference type="ARBA" id="ARBA00004173"/>
    </source>
</evidence>
<name>A0A367K874_RHIAZ</name>
<comment type="subcellular location">
    <subcellularLocation>
        <location evidence="1">Mitochondrion</location>
    </subcellularLocation>
</comment>
<dbReference type="GO" id="GO:0005759">
    <property type="term" value="C:mitochondrial matrix"/>
    <property type="evidence" value="ECO:0007669"/>
    <property type="project" value="TreeGrafter"/>
</dbReference>
<evidence type="ECO:0000313" key="7">
    <source>
        <dbReference type="Proteomes" id="UP000252139"/>
    </source>
</evidence>
<evidence type="ECO:0000256" key="2">
    <source>
        <dbReference type="ARBA" id="ARBA00022946"/>
    </source>
</evidence>
<evidence type="ECO:0000313" key="6">
    <source>
        <dbReference type="EMBL" id="RCH98329.1"/>
    </source>
</evidence>
<reference evidence="6 7" key="1">
    <citation type="journal article" date="2018" name="G3 (Bethesda)">
        <title>Phylogenetic and Phylogenomic Definition of Rhizopus Species.</title>
        <authorList>
            <person name="Gryganskyi A.P."/>
            <person name="Golan J."/>
            <person name="Dolatabadi S."/>
            <person name="Mondo S."/>
            <person name="Robb S."/>
            <person name="Idnurm A."/>
            <person name="Muszewska A."/>
            <person name="Steczkiewicz K."/>
            <person name="Masonjones S."/>
            <person name="Liao H.L."/>
            <person name="Gajdeczka M.T."/>
            <person name="Anike F."/>
            <person name="Vuek A."/>
            <person name="Anishchenko I.M."/>
            <person name="Voigt K."/>
            <person name="de Hoog G.S."/>
            <person name="Smith M.E."/>
            <person name="Heitman J."/>
            <person name="Vilgalys R."/>
            <person name="Stajich J.E."/>
        </authorList>
    </citation>
    <scope>NUCLEOTIDE SEQUENCE [LARGE SCALE GENOMIC DNA]</scope>
    <source>
        <strain evidence="6 7">CBS 357.93</strain>
    </source>
</reference>
<dbReference type="Proteomes" id="UP000252139">
    <property type="component" value="Unassembled WGS sequence"/>
</dbReference>
<dbReference type="OrthoDB" id="191995at2759"/>
<dbReference type="InterPro" id="IPR057460">
    <property type="entry name" value="CAF17_C"/>
</dbReference>
<evidence type="ECO:0000256" key="3">
    <source>
        <dbReference type="ARBA" id="ARBA00023128"/>
    </source>
</evidence>
<dbReference type="InterPro" id="IPR045179">
    <property type="entry name" value="YgfZ/GcvT"/>
</dbReference>
<proteinExistence type="inferred from homology"/>